<dbReference type="InterPro" id="IPR012999">
    <property type="entry name" value="Pyr_OxRdtase_I_AS"/>
</dbReference>
<keyword evidence="4 9" id="KW-0274">FAD</keyword>
<evidence type="ECO:0000256" key="6">
    <source>
        <dbReference type="ARBA" id="ARBA00023002"/>
    </source>
</evidence>
<dbReference type="PANTHER" id="PTHR43014:SF5">
    <property type="entry name" value="GLUTATHIONE REDUCTASE (NADPH)"/>
    <property type="match status" value="1"/>
</dbReference>
<dbReference type="EMBL" id="JABGBW010000001">
    <property type="protein sequence ID" value="MBC2575315.1"/>
    <property type="molecule type" value="Genomic_DNA"/>
</dbReference>
<gene>
    <name evidence="12" type="ORF">HLB29_01280</name>
</gene>
<evidence type="ECO:0000256" key="8">
    <source>
        <dbReference type="ARBA" id="ARBA00023284"/>
    </source>
</evidence>
<feature type="domain" description="Pyridine nucleotide-disulphide oxidoreductase dimerisation" evidence="10">
    <location>
        <begin position="354"/>
        <end position="444"/>
    </location>
</feature>
<keyword evidence="6 9" id="KW-0560">Oxidoreductase</keyword>
<comment type="caution">
    <text evidence="12">The sequence shown here is derived from an EMBL/GenBank/DDBJ whole genome shotgun (WGS) entry which is preliminary data.</text>
</comment>
<evidence type="ECO:0000259" key="10">
    <source>
        <dbReference type="Pfam" id="PF02852"/>
    </source>
</evidence>
<proteinExistence type="inferred from homology"/>
<dbReference type="PRINTS" id="PR00368">
    <property type="entry name" value="FADPNR"/>
</dbReference>
<dbReference type="Proteomes" id="UP000713904">
    <property type="component" value="Unassembled WGS sequence"/>
</dbReference>
<keyword evidence="7" id="KW-1015">Disulfide bond</keyword>
<dbReference type="Pfam" id="PF02852">
    <property type="entry name" value="Pyr_redox_dim"/>
    <property type="match status" value="1"/>
</dbReference>
<keyword evidence="13" id="KW-1185">Reference proteome</keyword>
<comment type="cofactor">
    <cofactor evidence="1">
        <name>FAD</name>
        <dbReference type="ChEBI" id="CHEBI:57692"/>
    </cofactor>
</comment>
<protein>
    <submittedName>
        <fullName evidence="12">FAD-dependent oxidoreductase</fullName>
    </submittedName>
</protein>
<dbReference type="PIRSF" id="PIRSF000350">
    <property type="entry name" value="Mercury_reductase_MerA"/>
    <property type="match status" value="1"/>
</dbReference>
<evidence type="ECO:0000256" key="9">
    <source>
        <dbReference type="RuleBase" id="RU003691"/>
    </source>
</evidence>
<dbReference type="SUPFAM" id="SSF51905">
    <property type="entry name" value="FAD/NAD(P)-binding domain"/>
    <property type="match status" value="1"/>
</dbReference>
<evidence type="ECO:0000256" key="4">
    <source>
        <dbReference type="ARBA" id="ARBA00022827"/>
    </source>
</evidence>
<name>A0ABR6TIT6_9FIRM</name>
<reference evidence="12 13" key="1">
    <citation type="submission" date="2020-05" db="EMBL/GenBank/DDBJ databases">
        <title>Draft genome of xy-202 and genomic insight in genome of the genus Peptostreptococcus.</title>
        <authorList>
            <person name="Zhang Z."/>
        </authorList>
    </citation>
    <scope>NUCLEOTIDE SEQUENCE [LARGE SCALE GENOMIC DNA]</scope>
    <source>
        <strain evidence="12 13">DSM 27025</strain>
    </source>
</reference>
<dbReference type="Pfam" id="PF07992">
    <property type="entry name" value="Pyr_redox_2"/>
    <property type="match status" value="1"/>
</dbReference>
<sequence length="505" mass="56201">MKKYDAIFIGTGSANIILEAALEKGLKCAQIEVGRFGGTCLTRGCIPTKIMVTAADYVRKSEDIHKIGVKASKAEIDWDKMSQRVWSKINESEGLKNFYNKVKNLDVYEGMGYFLSDREIQVDLNSGGKSDVMSADKIFIGAGGRTNVPPIKNLEEVGYITSESLFGEKYPDKPYKSLIIVGGGPIGVEFAHVFSATGTEVNIIQRNVRLLPKEDEEISAQILNDVEKLGINVFLNSETLSIKIENGLKVLKFKNKETKEEFEVKGEEILIAPGIKSNGDWLKLENTNIRCNEKGWIVTNEFLETSVDGIYAFGDINGLAQFRHKANYEADILAHNLFIAESIDDYRFARYDLVPAVTYTYPQVANVGLTETQARNAGYELTVGTHHYSSTAKGYALGFEPGDPDDGFIKVVADKNTKEFLGVHAIGPEASMLIQPFLNLMNTGELSIRVLNEDIGSETTNILRDKNHTRYLQPNLVTTVNETMVPHPALSEVAMWTQYYVDFDR</sequence>
<dbReference type="RefSeq" id="WP_185623349.1">
    <property type="nucleotide sequence ID" value="NZ_JABGBW010000001.1"/>
</dbReference>
<dbReference type="PANTHER" id="PTHR43014">
    <property type="entry name" value="MERCURIC REDUCTASE"/>
    <property type="match status" value="1"/>
</dbReference>
<keyword evidence="3 9" id="KW-0285">Flavoprotein</keyword>
<dbReference type="InterPro" id="IPR036188">
    <property type="entry name" value="FAD/NAD-bd_sf"/>
</dbReference>
<keyword evidence="5" id="KW-0521">NADP</keyword>
<keyword evidence="8 9" id="KW-0676">Redox-active center</keyword>
<feature type="domain" description="FAD/NAD(P)-binding" evidence="11">
    <location>
        <begin position="5"/>
        <end position="327"/>
    </location>
</feature>
<comment type="similarity">
    <text evidence="2 9">Belongs to the class-I pyridine nucleotide-disulfide oxidoreductase family.</text>
</comment>
<dbReference type="Gene3D" id="3.50.50.60">
    <property type="entry name" value="FAD/NAD(P)-binding domain"/>
    <property type="match status" value="2"/>
</dbReference>
<dbReference type="InterPro" id="IPR001100">
    <property type="entry name" value="Pyr_nuc-diS_OxRdtase"/>
</dbReference>
<dbReference type="PROSITE" id="PS00076">
    <property type="entry name" value="PYRIDINE_REDOX_1"/>
    <property type="match status" value="1"/>
</dbReference>
<dbReference type="Gene3D" id="3.30.390.30">
    <property type="match status" value="1"/>
</dbReference>
<organism evidence="12 13">
    <name type="scientific">Peptostreptococcus canis</name>
    <dbReference type="NCBI Taxonomy" id="1159213"/>
    <lineage>
        <taxon>Bacteria</taxon>
        <taxon>Bacillati</taxon>
        <taxon>Bacillota</taxon>
        <taxon>Clostridia</taxon>
        <taxon>Peptostreptococcales</taxon>
        <taxon>Peptostreptococcaceae</taxon>
        <taxon>Peptostreptococcus</taxon>
    </lineage>
</organism>
<dbReference type="InterPro" id="IPR004099">
    <property type="entry name" value="Pyr_nucl-diS_OxRdtase_dimer"/>
</dbReference>
<evidence type="ECO:0000313" key="13">
    <source>
        <dbReference type="Proteomes" id="UP000713904"/>
    </source>
</evidence>
<evidence type="ECO:0000256" key="2">
    <source>
        <dbReference type="ARBA" id="ARBA00007532"/>
    </source>
</evidence>
<evidence type="ECO:0000256" key="1">
    <source>
        <dbReference type="ARBA" id="ARBA00001974"/>
    </source>
</evidence>
<evidence type="ECO:0000259" key="11">
    <source>
        <dbReference type="Pfam" id="PF07992"/>
    </source>
</evidence>
<dbReference type="InterPro" id="IPR023753">
    <property type="entry name" value="FAD/NAD-binding_dom"/>
</dbReference>
<evidence type="ECO:0000313" key="12">
    <source>
        <dbReference type="EMBL" id="MBC2575315.1"/>
    </source>
</evidence>
<evidence type="ECO:0000256" key="3">
    <source>
        <dbReference type="ARBA" id="ARBA00022630"/>
    </source>
</evidence>
<dbReference type="InterPro" id="IPR016156">
    <property type="entry name" value="FAD/NAD-linked_Rdtase_dimer_sf"/>
</dbReference>
<evidence type="ECO:0000256" key="7">
    <source>
        <dbReference type="ARBA" id="ARBA00023157"/>
    </source>
</evidence>
<dbReference type="SUPFAM" id="SSF55424">
    <property type="entry name" value="FAD/NAD-linked reductases, dimerisation (C-terminal) domain"/>
    <property type="match status" value="1"/>
</dbReference>
<accession>A0ABR6TIT6</accession>
<evidence type="ECO:0000256" key="5">
    <source>
        <dbReference type="ARBA" id="ARBA00022857"/>
    </source>
</evidence>
<dbReference type="PRINTS" id="PR00411">
    <property type="entry name" value="PNDRDTASEI"/>
</dbReference>